<accession>A0ABV3B2I3</accession>
<name>A0ABV3B2I3_9ACTN</name>
<organism evidence="1 2">
    <name type="scientific">Streptomyces neyagawaensis</name>
    <dbReference type="NCBI Taxonomy" id="42238"/>
    <lineage>
        <taxon>Bacteria</taxon>
        <taxon>Bacillati</taxon>
        <taxon>Actinomycetota</taxon>
        <taxon>Actinomycetes</taxon>
        <taxon>Kitasatosporales</taxon>
        <taxon>Streptomycetaceae</taxon>
        <taxon>Streptomyces</taxon>
    </lineage>
</organism>
<dbReference type="RefSeq" id="WP_359697684.1">
    <property type="nucleotide sequence ID" value="NZ_JBEYXT010000102.1"/>
</dbReference>
<protein>
    <recommendedName>
        <fullName evidence="3">Knr4/Smi1-like domain-containing protein</fullName>
    </recommendedName>
</protein>
<evidence type="ECO:0008006" key="3">
    <source>
        <dbReference type="Google" id="ProtNLM"/>
    </source>
</evidence>
<proteinExistence type="predicted"/>
<sequence length="239" mass="26210">MSPLHGVPLTERVIEVVRRDPGASALPYLLPYVNVPWVEGGEARPMAQDVLAGAVFPSGRPLSPSLRAWLAYDTSLLARHGWFTPDGAFAPRPLDQLVADELGDFWGELFGWLSGRFAECFLLPGGSDSRRILAVTEPDDEGEYPVFALDLDDMPFLGLMYPGFDVYLADTAGLLPREGELDGYTRLIDHETYGPRMRRHATQCFAGESCVEYPFESTPVYAELCPETGGEGPAGRAAR</sequence>
<gene>
    <name evidence="1" type="ORF">ABZ931_21955</name>
</gene>
<reference evidence="1 2" key="1">
    <citation type="submission" date="2024-06" db="EMBL/GenBank/DDBJ databases">
        <title>The Natural Products Discovery Center: Release of the First 8490 Sequenced Strains for Exploring Actinobacteria Biosynthetic Diversity.</title>
        <authorList>
            <person name="Kalkreuter E."/>
            <person name="Kautsar S.A."/>
            <person name="Yang D."/>
            <person name="Bader C.D."/>
            <person name="Teijaro C.N."/>
            <person name="Fluegel L."/>
            <person name="Davis C.M."/>
            <person name="Simpson J.R."/>
            <person name="Lauterbach L."/>
            <person name="Steele A.D."/>
            <person name="Gui C."/>
            <person name="Meng S."/>
            <person name="Li G."/>
            <person name="Viehrig K."/>
            <person name="Ye F."/>
            <person name="Su P."/>
            <person name="Kiefer A.F."/>
            <person name="Nichols A."/>
            <person name="Cepeda A.J."/>
            <person name="Yan W."/>
            <person name="Fan B."/>
            <person name="Jiang Y."/>
            <person name="Adhikari A."/>
            <person name="Zheng C.-J."/>
            <person name="Schuster L."/>
            <person name="Cowan T.M."/>
            <person name="Smanski M.J."/>
            <person name="Chevrette M.G."/>
            <person name="De Carvalho L.P.S."/>
            <person name="Shen B."/>
        </authorList>
    </citation>
    <scope>NUCLEOTIDE SEQUENCE [LARGE SCALE GENOMIC DNA]</scope>
    <source>
        <strain evidence="1 2">NPDC046851</strain>
    </source>
</reference>
<dbReference type="Proteomes" id="UP001551189">
    <property type="component" value="Unassembled WGS sequence"/>
</dbReference>
<evidence type="ECO:0000313" key="1">
    <source>
        <dbReference type="EMBL" id="MEU6803651.1"/>
    </source>
</evidence>
<keyword evidence="2" id="KW-1185">Reference proteome</keyword>
<evidence type="ECO:0000313" key="2">
    <source>
        <dbReference type="Proteomes" id="UP001551189"/>
    </source>
</evidence>
<dbReference type="EMBL" id="JBEYXT010000102">
    <property type="protein sequence ID" value="MEU6803651.1"/>
    <property type="molecule type" value="Genomic_DNA"/>
</dbReference>
<comment type="caution">
    <text evidence="1">The sequence shown here is derived from an EMBL/GenBank/DDBJ whole genome shotgun (WGS) entry which is preliminary data.</text>
</comment>